<dbReference type="OrthoDB" id="3798694at2759"/>
<feature type="compositionally biased region" description="Basic and acidic residues" evidence="1">
    <location>
        <begin position="345"/>
        <end position="365"/>
    </location>
</feature>
<keyword evidence="2" id="KW-0472">Membrane</keyword>
<keyword evidence="2" id="KW-1133">Transmembrane helix</keyword>
<keyword evidence="2" id="KW-0812">Transmembrane</keyword>
<dbReference type="EMBL" id="KI964745">
    <property type="protein sequence ID" value="EUC29495.1"/>
    <property type="molecule type" value="Genomic_DNA"/>
</dbReference>
<feature type="compositionally biased region" description="Polar residues" evidence="1">
    <location>
        <begin position="130"/>
        <end position="139"/>
    </location>
</feature>
<reference evidence="3 4" key="1">
    <citation type="journal article" date="2013" name="PLoS Genet.">
        <title>Comparative genome structure, secondary metabolite, and effector coding capacity across Cochliobolus pathogens.</title>
        <authorList>
            <person name="Condon B.J."/>
            <person name="Leng Y."/>
            <person name="Wu D."/>
            <person name="Bushley K.E."/>
            <person name="Ohm R.A."/>
            <person name="Otillar R."/>
            <person name="Martin J."/>
            <person name="Schackwitz W."/>
            <person name="Grimwood J."/>
            <person name="MohdZainudin N."/>
            <person name="Xue C."/>
            <person name="Wang R."/>
            <person name="Manning V.A."/>
            <person name="Dhillon B."/>
            <person name="Tu Z.J."/>
            <person name="Steffenson B.J."/>
            <person name="Salamov A."/>
            <person name="Sun H."/>
            <person name="Lowry S."/>
            <person name="LaButti K."/>
            <person name="Han J."/>
            <person name="Copeland A."/>
            <person name="Lindquist E."/>
            <person name="Barry K."/>
            <person name="Schmutz J."/>
            <person name="Baker S.E."/>
            <person name="Ciuffetti L.M."/>
            <person name="Grigoriev I.V."/>
            <person name="Zhong S."/>
            <person name="Turgeon B.G."/>
        </authorList>
    </citation>
    <scope>NUCLEOTIDE SEQUENCE [LARGE SCALE GENOMIC DNA]</scope>
    <source>
        <strain evidence="3 4">26-R-13</strain>
    </source>
</reference>
<dbReference type="AlphaFoldDB" id="W6XWB1"/>
<protein>
    <submittedName>
        <fullName evidence="3">Uncharacterized protein</fullName>
    </submittedName>
</protein>
<feature type="compositionally biased region" description="Low complexity" evidence="1">
    <location>
        <begin position="44"/>
        <end position="54"/>
    </location>
</feature>
<sequence length="413" mass="45138">MARYQLRRPSPVSIFPRYSRRQDGAVTTMPLPEGEKEEDEGPESPDSPFSSPSTVGGGSSSSEDSESDDDEEPPSPMESGASSRPVQTLGPDPTMPPSISSTTTDVPALQVTTEAALSWSATQSWITGTTLETMALPSTTTPPPGDRIRSDRQKEASPTASVSLPPPPPPPLSTAEMEMTGETGAAERLPEEQTPIMTKQAMVAAIVLGVLGALALLVAAIVFIKRRKSKQYTRHVSMQGDSFNSSMAQALQAPEGAHTGTASSIFARLQGASNGGGEGHLTRSTDRSNTLFGPGEYSRPETVSTDRSRSRMEPPTPNPFADPQRNKAYDMLHDRPRSTTLTDRGSWRENPFKNPESDRFDPFGELKEKARRERLRYLEEVKREAELQRQLQRKEAMGLRPDDMPWGHDNGYR</sequence>
<evidence type="ECO:0000313" key="4">
    <source>
        <dbReference type="Proteomes" id="UP000053841"/>
    </source>
</evidence>
<keyword evidence="4" id="KW-1185">Reference proteome</keyword>
<accession>W6XWB1</accession>
<feature type="compositionally biased region" description="Basic and acidic residues" evidence="1">
    <location>
        <begin position="324"/>
        <end position="337"/>
    </location>
</feature>
<dbReference type="GeneID" id="19151497"/>
<dbReference type="Proteomes" id="UP000053841">
    <property type="component" value="Unassembled WGS sequence"/>
</dbReference>
<dbReference type="HOGENOM" id="CLU_667320_0_0_1"/>
<feature type="region of interest" description="Disordered" evidence="1">
    <location>
        <begin position="1"/>
        <end position="105"/>
    </location>
</feature>
<evidence type="ECO:0000256" key="2">
    <source>
        <dbReference type="SAM" id="Phobius"/>
    </source>
</evidence>
<feature type="region of interest" description="Disordered" evidence="1">
    <location>
        <begin position="270"/>
        <end position="365"/>
    </location>
</feature>
<evidence type="ECO:0000256" key="1">
    <source>
        <dbReference type="SAM" id="MobiDB-lite"/>
    </source>
</evidence>
<dbReference type="KEGG" id="bze:COCCADRAFT_8310"/>
<organism evidence="3 4">
    <name type="scientific">Cochliobolus carbonum (strain 26-R-13)</name>
    <name type="common">Maize leaf spot fungus</name>
    <name type="synonym">Bipolaris zeicola</name>
    <dbReference type="NCBI Taxonomy" id="930089"/>
    <lineage>
        <taxon>Eukaryota</taxon>
        <taxon>Fungi</taxon>
        <taxon>Dikarya</taxon>
        <taxon>Ascomycota</taxon>
        <taxon>Pezizomycotina</taxon>
        <taxon>Dothideomycetes</taxon>
        <taxon>Pleosporomycetidae</taxon>
        <taxon>Pleosporales</taxon>
        <taxon>Pleosporineae</taxon>
        <taxon>Pleosporaceae</taxon>
        <taxon>Bipolaris</taxon>
    </lineage>
</organism>
<dbReference type="RefSeq" id="XP_007716203.1">
    <property type="nucleotide sequence ID" value="XM_007718013.1"/>
</dbReference>
<feature type="compositionally biased region" description="Basic and acidic residues" evidence="1">
    <location>
        <begin position="146"/>
        <end position="155"/>
    </location>
</feature>
<feature type="transmembrane region" description="Helical" evidence="2">
    <location>
        <begin position="201"/>
        <end position="224"/>
    </location>
</feature>
<evidence type="ECO:0000313" key="3">
    <source>
        <dbReference type="EMBL" id="EUC29495.1"/>
    </source>
</evidence>
<proteinExistence type="predicted"/>
<name>W6XWB1_COCC2</name>
<feature type="region of interest" description="Disordered" evidence="1">
    <location>
        <begin position="130"/>
        <end position="185"/>
    </location>
</feature>
<dbReference type="eggNOG" id="ENOG502RFXP">
    <property type="taxonomic scope" value="Eukaryota"/>
</dbReference>
<gene>
    <name evidence="3" type="ORF">COCCADRAFT_8310</name>
</gene>
<feature type="region of interest" description="Disordered" evidence="1">
    <location>
        <begin position="392"/>
        <end position="413"/>
    </location>
</feature>
<feature type="compositionally biased region" description="Acidic residues" evidence="1">
    <location>
        <begin position="63"/>
        <end position="73"/>
    </location>
</feature>